<reference evidence="2 3" key="1">
    <citation type="submission" date="2017-08" db="EMBL/GenBank/DDBJ databases">
        <title>Infants hospitalized years apart are colonized by the same room-sourced microbial strains.</title>
        <authorList>
            <person name="Brooks B."/>
            <person name="Olm M.R."/>
            <person name="Firek B.A."/>
            <person name="Baker R."/>
            <person name="Thomas B.C."/>
            <person name="Morowitz M.J."/>
            <person name="Banfield J.F."/>
        </authorList>
    </citation>
    <scope>NUCLEOTIDE SEQUENCE [LARGE SCALE GENOMIC DNA]</scope>
    <source>
        <strain evidence="2">S2_005_002_R2_29</strain>
    </source>
</reference>
<feature type="region of interest" description="Disordered" evidence="1">
    <location>
        <begin position="58"/>
        <end position="78"/>
    </location>
</feature>
<sequence length="78" mass="8880">MLEKLKQYLSNFSELFAKVAEGTKWAIALLYVKHATRIEDEKDALEISDKIKSKQLKIAAEPDLSPSSIRDRMRSGDL</sequence>
<accession>A0A2W5MYJ2</accession>
<proteinExistence type="predicted"/>
<evidence type="ECO:0000256" key="1">
    <source>
        <dbReference type="SAM" id="MobiDB-lite"/>
    </source>
</evidence>
<evidence type="ECO:0000313" key="3">
    <source>
        <dbReference type="Proteomes" id="UP000249417"/>
    </source>
</evidence>
<feature type="compositionally biased region" description="Basic and acidic residues" evidence="1">
    <location>
        <begin position="69"/>
        <end position="78"/>
    </location>
</feature>
<dbReference type="Proteomes" id="UP000249417">
    <property type="component" value="Unassembled WGS sequence"/>
</dbReference>
<evidence type="ECO:0000313" key="2">
    <source>
        <dbReference type="EMBL" id="PZQ46322.1"/>
    </source>
</evidence>
<dbReference type="EMBL" id="QFQB01000028">
    <property type="protein sequence ID" value="PZQ46322.1"/>
    <property type="molecule type" value="Genomic_DNA"/>
</dbReference>
<gene>
    <name evidence="2" type="ORF">DI551_05250</name>
</gene>
<organism evidence="2 3">
    <name type="scientific">Micavibrio aeruginosavorus</name>
    <dbReference type="NCBI Taxonomy" id="349221"/>
    <lineage>
        <taxon>Bacteria</taxon>
        <taxon>Pseudomonadati</taxon>
        <taxon>Bdellovibrionota</taxon>
        <taxon>Bdellovibrionia</taxon>
        <taxon>Bdellovibrionales</taxon>
        <taxon>Pseudobdellovibrionaceae</taxon>
        <taxon>Micavibrio</taxon>
    </lineage>
</organism>
<dbReference type="AlphaFoldDB" id="A0A2W5MYJ2"/>
<name>A0A2W5MYJ2_9BACT</name>
<comment type="caution">
    <text evidence="2">The sequence shown here is derived from an EMBL/GenBank/DDBJ whole genome shotgun (WGS) entry which is preliminary data.</text>
</comment>
<protein>
    <submittedName>
        <fullName evidence="2">Uncharacterized protein</fullName>
    </submittedName>
</protein>